<proteinExistence type="predicted"/>
<evidence type="ECO:0000313" key="3">
    <source>
        <dbReference type="Proteomes" id="UP000016935"/>
    </source>
</evidence>
<reference evidence="2 3" key="2">
    <citation type="journal article" date="2013" name="PLoS Genet.">
        <title>Comparative genome structure, secondary metabolite, and effector coding capacity across Cochliobolus pathogens.</title>
        <authorList>
            <person name="Condon B.J."/>
            <person name="Leng Y."/>
            <person name="Wu D."/>
            <person name="Bushley K.E."/>
            <person name="Ohm R.A."/>
            <person name="Otillar R."/>
            <person name="Martin J."/>
            <person name="Schackwitz W."/>
            <person name="Grimwood J."/>
            <person name="MohdZainudin N."/>
            <person name="Xue C."/>
            <person name="Wang R."/>
            <person name="Manning V.A."/>
            <person name="Dhillon B."/>
            <person name="Tu Z.J."/>
            <person name="Steffenson B.J."/>
            <person name="Salamov A."/>
            <person name="Sun H."/>
            <person name="Lowry S."/>
            <person name="LaButti K."/>
            <person name="Han J."/>
            <person name="Copeland A."/>
            <person name="Lindquist E."/>
            <person name="Barry K."/>
            <person name="Schmutz J."/>
            <person name="Baker S.E."/>
            <person name="Ciuffetti L.M."/>
            <person name="Grigoriev I.V."/>
            <person name="Zhong S."/>
            <person name="Turgeon B.G."/>
        </authorList>
    </citation>
    <scope>NUCLEOTIDE SEQUENCE [LARGE SCALE GENOMIC DNA]</scope>
    <source>
        <strain evidence="3">28A</strain>
    </source>
</reference>
<dbReference type="RefSeq" id="XP_008029373.1">
    <property type="nucleotide sequence ID" value="XM_008031182.1"/>
</dbReference>
<dbReference type="HOGENOM" id="CLU_2832812_0_0_1"/>
<dbReference type="OrthoDB" id="3799196at2759"/>
<feature type="region of interest" description="Disordered" evidence="1">
    <location>
        <begin position="1"/>
        <end position="21"/>
    </location>
</feature>
<keyword evidence="3" id="KW-1185">Reference proteome</keyword>
<name>R0K2U0_EXST2</name>
<gene>
    <name evidence="2" type="ORF">SETTUDRAFT_22664</name>
</gene>
<evidence type="ECO:0000313" key="2">
    <source>
        <dbReference type="EMBL" id="EOA82692.1"/>
    </source>
</evidence>
<accession>R0K2U0</accession>
<dbReference type="AlphaFoldDB" id="R0K2U0"/>
<reference evidence="2 3" key="1">
    <citation type="journal article" date="2012" name="PLoS Pathog.">
        <title>Diverse lifestyles and strategies of plant pathogenesis encoded in the genomes of eighteen Dothideomycetes fungi.</title>
        <authorList>
            <person name="Ohm R.A."/>
            <person name="Feau N."/>
            <person name="Henrissat B."/>
            <person name="Schoch C.L."/>
            <person name="Horwitz B.A."/>
            <person name="Barry K.W."/>
            <person name="Condon B.J."/>
            <person name="Copeland A.C."/>
            <person name="Dhillon B."/>
            <person name="Glaser F."/>
            <person name="Hesse C.N."/>
            <person name="Kosti I."/>
            <person name="LaButti K."/>
            <person name="Lindquist E.A."/>
            <person name="Lucas S."/>
            <person name="Salamov A.A."/>
            <person name="Bradshaw R.E."/>
            <person name="Ciuffetti L."/>
            <person name="Hamelin R.C."/>
            <person name="Kema G.H.J."/>
            <person name="Lawrence C."/>
            <person name="Scott J.A."/>
            <person name="Spatafora J.W."/>
            <person name="Turgeon B.G."/>
            <person name="de Wit P.J.G.M."/>
            <person name="Zhong S."/>
            <person name="Goodwin S.B."/>
            <person name="Grigoriev I.V."/>
        </authorList>
    </citation>
    <scope>NUCLEOTIDE SEQUENCE [LARGE SCALE GENOMIC DNA]</scope>
    <source>
        <strain evidence="3">28A</strain>
    </source>
</reference>
<dbReference type="EMBL" id="KB908844">
    <property type="protein sequence ID" value="EOA82692.1"/>
    <property type="molecule type" value="Genomic_DNA"/>
</dbReference>
<protein>
    <submittedName>
        <fullName evidence="2">Uncharacterized protein</fullName>
    </submittedName>
</protein>
<dbReference type="GeneID" id="19402593"/>
<evidence type="ECO:0000256" key="1">
    <source>
        <dbReference type="SAM" id="MobiDB-lite"/>
    </source>
</evidence>
<sequence length="66" mass="7701">MNAWGLKQKATKHEAQKGTSHTQLQWERFWYITKAEVDALVEANPEIKWPEVKANDAEEIHKRVNA</sequence>
<organism evidence="2 3">
    <name type="scientific">Exserohilum turcicum (strain 28A)</name>
    <name type="common">Northern leaf blight fungus</name>
    <name type="synonym">Setosphaeria turcica</name>
    <dbReference type="NCBI Taxonomy" id="671987"/>
    <lineage>
        <taxon>Eukaryota</taxon>
        <taxon>Fungi</taxon>
        <taxon>Dikarya</taxon>
        <taxon>Ascomycota</taxon>
        <taxon>Pezizomycotina</taxon>
        <taxon>Dothideomycetes</taxon>
        <taxon>Pleosporomycetidae</taxon>
        <taxon>Pleosporales</taxon>
        <taxon>Pleosporineae</taxon>
        <taxon>Pleosporaceae</taxon>
        <taxon>Exserohilum</taxon>
    </lineage>
</organism>
<dbReference type="Proteomes" id="UP000016935">
    <property type="component" value="Unassembled WGS sequence"/>
</dbReference>